<evidence type="ECO:0000313" key="1">
    <source>
        <dbReference type="EMBL" id="KAH8997412.1"/>
    </source>
</evidence>
<reference evidence="1" key="1">
    <citation type="submission" date="2022-01" db="EMBL/GenBank/DDBJ databases">
        <title>Comparative genomics reveals a dynamic genome evolution in the ectomycorrhizal milk-cap (Lactarius) mushrooms.</title>
        <authorList>
            <consortium name="DOE Joint Genome Institute"/>
            <person name="Lebreton A."/>
            <person name="Tang N."/>
            <person name="Kuo A."/>
            <person name="LaButti K."/>
            <person name="Drula E."/>
            <person name="Barry K."/>
            <person name="Clum A."/>
            <person name="Lipzen A."/>
            <person name="Mousain D."/>
            <person name="Ng V."/>
            <person name="Wang R."/>
            <person name="Wang X."/>
            <person name="Dai Y."/>
            <person name="Henrissat B."/>
            <person name="Grigoriev I.V."/>
            <person name="Guerin-Laguette A."/>
            <person name="Yu F."/>
            <person name="Martin F.M."/>
        </authorList>
    </citation>
    <scope>NUCLEOTIDE SEQUENCE</scope>
    <source>
        <strain evidence="1">QP</strain>
    </source>
</reference>
<evidence type="ECO:0000313" key="2">
    <source>
        <dbReference type="Proteomes" id="UP001201163"/>
    </source>
</evidence>
<dbReference type="PANTHER" id="PTHR14614">
    <property type="entry name" value="HEPATOCELLULAR CARCINOMA-ASSOCIATED ANTIGEN"/>
    <property type="match status" value="1"/>
</dbReference>
<dbReference type="GO" id="GO:0008757">
    <property type="term" value="F:S-adenosylmethionine-dependent methyltransferase activity"/>
    <property type="evidence" value="ECO:0007669"/>
    <property type="project" value="UniProtKB-ARBA"/>
</dbReference>
<dbReference type="EMBL" id="JAKELL010000007">
    <property type="protein sequence ID" value="KAH8997412.1"/>
    <property type="molecule type" value="Genomic_DNA"/>
</dbReference>
<proteinExistence type="predicted"/>
<dbReference type="SUPFAM" id="SSF53335">
    <property type="entry name" value="S-adenosyl-L-methionine-dependent methyltransferases"/>
    <property type="match status" value="1"/>
</dbReference>
<dbReference type="Pfam" id="PF10294">
    <property type="entry name" value="Methyltransf_16"/>
    <property type="match status" value="1"/>
</dbReference>
<name>A0AAD4LNX8_9AGAM</name>
<sequence length="379" mass="41890">MSSNTALFNLLQAYSALKHPRLLSFPSHLSFPQVHHFVLSSILLNPHLLQYPPAHTYQLSFWKWVIERLEILLGDEEDDEIDQRLYDRLLSLVAISKPAVHGAILPPPPSFVTHYWKADPQSGPPIPTHAISPIEHRSVTLFESRTTIENGTTGLRTWGASFVLAQVLIRNPILLANKSVLELGSGSGFLGLIVADIQVCHGGSTGSSVLYLTDVNEDALRRCHENTQLPCNASSQHGNLFVRSLGWSDALAEDRVRDLDIFMDNVGPDLVLGADTLYHPDMIAPFLTTLNIALHASKSPAGGVAYLALTVRNVDLLNTFIFALANHNLSAEELPNINPDNNISFVVQSEGTDQEVRVFKVVLRSRLQRNLLYNSTMAD</sequence>
<dbReference type="PANTHER" id="PTHR14614:SF130">
    <property type="entry name" value="PROTEIN-LYSINE N-METHYLTRANSFERASE EEF2KMT"/>
    <property type="match status" value="1"/>
</dbReference>
<comment type="caution">
    <text evidence="1">The sequence shown here is derived from an EMBL/GenBank/DDBJ whole genome shotgun (WGS) entry which is preliminary data.</text>
</comment>
<dbReference type="InterPro" id="IPR029063">
    <property type="entry name" value="SAM-dependent_MTases_sf"/>
</dbReference>
<organism evidence="1 2">
    <name type="scientific">Lactarius akahatsu</name>
    <dbReference type="NCBI Taxonomy" id="416441"/>
    <lineage>
        <taxon>Eukaryota</taxon>
        <taxon>Fungi</taxon>
        <taxon>Dikarya</taxon>
        <taxon>Basidiomycota</taxon>
        <taxon>Agaricomycotina</taxon>
        <taxon>Agaricomycetes</taxon>
        <taxon>Russulales</taxon>
        <taxon>Russulaceae</taxon>
        <taxon>Lactarius</taxon>
    </lineage>
</organism>
<dbReference type="Proteomes" id="UP001201163">
    <property type="component" value="Unassembled WGS sequence"/>
</dbReference>
<keyword evidence="2" id="KW-1185">Reference proteome</keyword>
<dbReference type="Gene3D" id="3.40.50.150">
    <property type="entry name" value="Vaccinia Virus protein VP39"/>
    <property type="match status" value="1"/>
</dbReference>
<feature type="non-terminal residue" evidence="1">
    <location>
        <position position="1"/>
    </location>
</feature>
<dbReference type="AlphaFoldDB" id="A0AAD4LNX8"/>
<protein>
    <submittedName>
        <fullName evidence="1">Uncharacterized protein</fullName>
    </submittedName>
</protein>
<gene>
    <name evidence="1" type="ORF">EDB92DRAFT_2101464</name>
</gene>
<dbReference type="InterPro" id="IPR019410">
    <property type="entry name" value="Methyltransf_16"/>
</dbReference>
<accession>A0AAD4LNX8</accession>